<dbReference type="AlphaFoldDB" id="A0ABD0UXN5"/>
<keyword evidence="2" id="KW-1185">Reference proteome</keyword>
<accession>A0ABD0UXN5</accession>
<dbReference type="Proteomes" id="UP001552299">
    <property type="component" value="Unassembled WGS sequence"/>
</dbReference>
<comment type="caution">
    <text evidence="1">The sequence shown here is derived from an EMBL/GenBank/DDBJ whole genome shotgun (WGS) entry which is preliminary data.</text>
</comment>
<dbReference type="EMBL" id="JANQDX010000010">
    <property type="protein sequence ID" value="KAL0917560.1"/>
    <property type="molecule type" value="Genomic_DNA"/>
</dbReference>
<protein>
    <submittedName>
        <fullName evidence="1">Uncharacterized protein</fullName>
    </submittedName>
</protein>
<evidence type="ECO:0000313" key="2">
    <source>
        <dbReference type="Proteomes" id="UP001552299"/>
    </source>
</evidence>
<name>A0ABD0UXN5_DENTH</name>
<gene>
    <name evidence="1" type="ORF">M5K25_012629</name>
</gene>
<sequence>MTANRAGGSLSCRASALQPLPQGGRAWRAGARACGRSGVPRELVRLGNCGSSSCTRTSSRFPWRRKGFRCVRRRGSSGVCWYRRKWEVRAPLHMTSTNKKGIFKEARVRNQAHEASTSFSYSY</sequence>
<reference evidence="1 2" key="1">
    <citation type="journal article" date="2024" name="Plant Biotechnol. J.">
        <title>Dendrobium thyrsiflorum genome and its molecular insights into genes involved in important horticultural traits.</title>
        <authorList>
            <person name="Chen B."/>
            <person name="Wang J.Y."/>
            <person name="Zheng P.J."/>
            <person name="Li K.L."/>
            <person name="Liang Y.M."/>
            <person name="Chen X.F."/>
            <person name="Zhang C."/>
            <person name="Zhao X."/>
            <person name="He X."/>
            <person name="Zhang G.Q."/>
            <person name="Liu Z.J."/>
            <person name="Xu Q."/>
        </authorList>
    </citation>
    <scope>NUCLEOTIDE SEQUENCE [LARGE SCALE GENOMIC DNA]</scope>
    <source>
        <strain evidence="1">GZMU011</strain>
    </source>
</reference>
<organism evidence="1 2">
    <name type="scientific">Dendrobium thyrsiflorum</name>
    <name type="common">Pinecone-like raceme dendrobium</name>
    <name type="synonym">Orchid</name>
    <dbReference type="NCBI Taxonomy" id="117978"/>
    <lineage>
        <taxon>Eukaryota</taxon>
        <taxon>Viridiplantae</taxon>
        <taxon>Streptophyta</taxon>
        <taxon>Embryophyta</taxon>
        <taxon>Tracheophyta</taxon>
        <taxon>Spermatophyta</taxon>
        <taxon>Magnoliopsida</taxon>
        <taxon>Liliopsida</taxon>
        <taxon>Asparagales</taxon>
        <taxon>Orchidaceae</taxon>
        <taxon>Epidendroideae</taxon>
        <taxon>Malaxideae</taxon>
        <taxon>Dendrobiinae</taxon>
        <taxon>Dendrobium</taxon>
    </lineage>
</organism>
<proteinExistence type="predicted"/>
<evidence type="ECO:0000313" key="1">
    <source>
        <dbReference type="EMBL" id="KAL0917560.1"/>
    </source>
</evidence>